<sequence length="490" mass="48161">MKVVLAPDKFKGTLTAAEVAAAVVAGLPASTDVVQLPVADGGEGTAAAALAAGAVARTVRVTGPTGEPVDAVLALLGDTAVVELAGASGLAVLPGGVPAAQTATSAGTGELVRAALDAGCTRIVLGVGGSACTDGGAGLLTALGARLTDAAGADLPPGGAALVRLHAVDLAGLDPRLAGTEVVLATDVDNPLLGPTGAAAVYGPQKGADPDDVVALEAGLARWAAVLGGDPDVPGAGAAGGVGFGALAVLGAVRRPGIDVVLDLVGFDAALAGADLVVTGEGSLDEQTLHGKAPAGVAARARAAGVPVVAVAGRCLLDAEQLRAAGFRAVFALADLDPDRCTTHPAELLARLAPRLIREAGPMSTIPLFVNGEGMRGGSVHPSIAGHPFLGEAATAPRYRFYSVGDRFPALWPVEEGGVGVPGELYDVPLTVIRDAFIPAEPPELELSVIELADGSAALAVVLREAELGSPELVDISAAGGWREHRGAAG</sequence>
<dbReference type="OrthoDB" id="9774290at2"/>
<dbReference type="STRING" id="1052260.SAMN05660199_00960"/>
<dbReference type="Proteomes" id="UP000199088">
    <property type="component" value="Unassembled WGS sequence"/>
</dbReference>
<organism evidence="5 6">
    <name type="scientific">Klenkia soli</name>
    <dbReference type="NCBI Taxonomy" id="1052260"/>
    <lineage>
        <taxon>Bacteria</taxon>
        <taxon>Bacillati</taxon>
        <taxon>Actinomycetota</taxon>
        <taxon>Actinomycetes</taxon>
        <taxon>Geodermatophilales</taxon>
        <taxon>Geodermatophilaceae</taxon>
        <taxon>Klenkia</taxon>
    </lineage>
</organism>
<name>A0A1H0F5R7_9ACTN</name>
<dbReference type="AlphaFoldDB" id="A0A1H0F5R7"/>
<keyword evidence="3 5" id="KW-0418">Kinase</keyword>
<dbReference type="SUPFAM" id="SSF110857">
    <property type="entry name" value="Gamma-glutamyl cyclotransferase-like"/>
    <property type="match status" value="1"/>
</dbReference>
<protein>
    <submittedName>
        <fullName evidence="5">Glycerate kinase</fullName>
    </submittedName>
</protein>
<evidence type="ECO:0000313" key="6">
    <source>
        <dbReference type="Proteomes" id="UP000199088"/>
    </source>
</evidence>
<dbReference type="Gene3D" id="3.40.50.10350">
    <property type="entry name" value="Glycerate kinase, domain 1"/>
    <property type="match status" value="1"/>
</dbReference>
<feature type="domain" description="Allophanate hydrolase C-terminal" evidence="4">
    <location>
        <begin position="367"/>
        <end position="485"/>
    </location>
</feature>
<gene>
    <name evidence="5" type="ORF">SAMN05660199_00960</name>
</gene>
<dbReference type="InterPro" id="IPR053844">
    <property type="entry name" value="AH_C"/>
</dbReference>
<dbReference type="InterPro" id="IPR036129">
    <property type="entry name" value="Glycerate_kinase_sf"/>
</dbReference>
<dbReference type="PANTHER" id="PTHR21599:SF0">
    <property type="entry name" value="GLYCERATE KINASE"/>
    <property type="match status" value="1"/>
</dbReference>
<proteinExistence type="inferred from homology"/>
<dbReference type="RefSeq" id="WP_091240540.1">
    <property type="nucleotide sequence ID" value="NZ_FNIR01000002.1"/>
</dbReference>
<dbReference type="Pfam" id="PF21986">
    <property type="entry name" value="AH_C"/>
    <property type="match status" value="1"/>
</dbReference>
<evidence type="ECO:0000256" key="2">
    <source>
        <dbReference type="ARBA" id="ARBA00022679"/>
    </source>
</evidence>
<comment type="similarity">
    <text evidence="1">Belongs to the glycerate kinase type-1 family.</text>
</comment>
<dbReference type="SUPFAM" id="SSF110738">
    <property type="entry name" value="Glycerate kinase I"/>
    <property type="match status" value="1"/>
</dbReference>
<keyword evidence="6" id="KW-1185">Reference proteome</keyword>
<evidence type="ECO:0000259" key="4">
    <source>
        <dbReference type="Pfam" id="PF21986"/>
    </source>
</evidence>
<evidence type="ECO:0000313" key="5">
    <source>
        <dbReference type="EMBL" id="SDN89922.1"/>
    </source>
</evidence>
<dbReference type="Pfam" id="PF02595">
    <property type="entry name" value="Gly_kinase"/>
    <property type="match status" value="1"/>
</dbReference>
<evidence type="ECO:0000256" key="1">
    <source>
        <dbReference type="ARBA" id="ARBA00006284"/>
    </source>
</evidence>
<dbReference type="InterPro" id="IPR018193">
    <property type="entry name" value="Glyc_kinase_flavodox-like_fold"/>
</dbReference>
<dbReference type="InterPro" id="IPR004381">
    <property type="entry name" value="Glycerate_kinase"/>
</dbReference>
<dbReference type="Gene3D" id="3.90.1510.10">
    <property type="entry name" value="Glycerate kinase, domain 2"/>
    <property type="match status" value="1"/>
</dbReference>
<dbReference type="EMBL" id="FNIR01000002">
    <property type="protein sequence ID" value="SDN89922.1"/>
    <property type="molecule type" value="Genomic_DNA"/>
</dbReference>
<dbReference type="InterPro" id="IPR018197">
    <property type="entry name" value="Glycerate_kinase_RE-like"/>
</dbReference>
<dbReference type="Gene3D" id="3.10.490.10">
    <property type="entry name" value="Gamma-glutamyl cyclotransferase-like"/>
    <property type="match status" value="1"/>
</dbReference>
<dbReference type="GO" id="GO:0031388">
    <property type="term" value="P:organic acid phosphorylation"/>
    <property type="evidence" value="ECO:0007669"/>
    <property type="project" value="InterPro"/>
</dbReference>
<evidence type="ECO:0000256" key="3">
    <source>
        <dbReference type="ARBA" id="ARBA00022777"/>
    </source>
</evidence>
<dbReference type="GO" id="GO:0008887">
    <property type="term" value="F:glycerate kinase activity"/>
    <property type="evidence" value="ECO:0007669"/>
    <property type="project" value="InterPro"/>
</dbReference>
<dbReference type="NCBIfam" id="TIGR00045">
    <property type="entry name" value="glycerate kinase"/>
    <property type="match status" value="1"/>
</dbReference>
<reference evidence="6" key="1">
    <citation type="submission" date="2016-10" db="EMBL/GenBank/DDBJ databases">
        <authorList>
            <person name="Varghese N."/>
            <person name="Submissions S."/>
        </authorList>
    </citation>
    <scope>NUCLEOTIDE SEQUENCE [LARGE SCALE GENOMIC DNA]</scope>
    <source>
        <strain evidence="6">DSM 45843</strain>
    </source>
</reference>
<keyword evidence="2" id="KW-0808">Transferase</keyword>
<dbReference type="PANTHER" id="PTHR21599">
    <property type="entry name" value="GLYCERATE KINASE"/>
    <property type="match status" value="1"/>
</dbReference>
<dbReference type="InterPro" id="IPR036568">
    <property type="entry name" value="GGCT-like_sf"/>
</dbReference>
<accession>A0A1H0F5R7</accession>